<feature type="region of interest" description="Disordered" evidence="2">
    <location>
        <begin position="653"/>
        <end position="739"/>
    </location>
</feature>
<protein>
    <submittedName>
        <fullName evidence="3">Lamin-L(I)-like isoform X1</fullName>
    </submittedName>
</protein>
<evidence type="ECO:0000256" key="2">
    <source>
        <dbReference type="SAM" id="MobiDB-lite"/>
    </source>
</evidence>
<dbReference type="InterPro" id="IPR036415">
    <property type="entry name" value="Lamin_tail_dom_sf"/>
</dbReference>
<feature type="coiled-coil region" evidence="1">
    <location>
        <begin position="173"/>
        <end position="225"/>
    </location>
</feature>
<dbReference type="OrthoDB" id="102442at2759"/>
<feature type="compositionally biased region" description="Polar residues" evidence="2">
    <location>
        <begin position="700"/>
        <end position="711"/>
    </location>
</feature>
<dbReference type="EMBL" id="CACRXK020000079">
    <property type="protein sequence ID" value="CAB3977920.1"/>
    <property type="molecule type" value="Genomic_DNA"/>
</dbReference>
<feature type="coiled-coil region" evidence="1">
    <location>
        <begin position="24"/>
        <end position="137"/>
    </location>
</feature>
<feature type="coiled-coil region" evidence="1">
    <location>
        <begin position="266"/>
        <end position="353"/>
    </location>
</feature>
<comment type="caution">
    <text evidence="3">The sequence shown here is derived from an EMBL/GenBank/DDBJ whole genome shotgun (WGS) entry which is preliminary data.</text>
</comment>
<feature type="compositionally biased region" description="Polar residues" evidence="2">
    <location>
        <begin position="655"/>
        <end position="667"/>
    </location>
</feature>
<dbReference type="AlphaFoldDB" id="A0A7D9D661"/>
<feature type="compositionally biased region" description="Polar residues" evidence="2">
    <location>
        <begin position="681"/>
        <end position="693"/>
    </location>
</feature>
<dbReference type="SUPFAM" id="SSF74853">
    <property type="entry name" value="Lamin A/C globular tail domain"/>
    <property type="match status" value="1"/>
</dbReference>
<feature type="compositionally biased region" description="Basic and acidic residues" evidence="2">
    <location>
        <begin position="668"/>
        <end position="680"/>
    </location>
</feature>
<name>A0A7D9D661_PARCT</name>
<dbReference type="Pfam" id="PF00038">
    <property type="entry name" value="Filament"/>
    <property type="match status" value="1"/>
</dbReference>
<accession>A0A7D9D661</accession>
<dbReference type="Gene3D" id="2.60.40.1260">
    <property type="entry name" value="Lamin Tail domain"/>
    <property type="match status" value="1"/>
</dbReference>
<organism evidence="3 4">
    <name type="scientific">Paramuricea clavata</name>
    <name type="common">Red gorgonian</name>
    <name type="synonym">Violescent sea-whip</name>
    <dbReference type="NCBI Taxonomy" id="317549"/>
    <lineage>
        <taxon>Eukaryota</taxon>
        <taxon>Metazoa</taxon>
        <taxon>Cnidaria</taxon>
        <taxon>Anthozoa</taxon>
        <taxon>Octocorallia</taxon>
        <taxon>Malacalcyonacea</taxon>
        <taxon>Plexauridae</taxon>
        <taxon>Paramuricea</taxon>
    </lineage>
</organism>
<dbReference type="PANTHER" id="PTHR47012:SF3">
    <property type="entry name" value="LAMIN TAIL DOMAIN CONTAINING 1"/>
    <property type="match status" value="1"/>
</dbReference>
<dbReference type="Pfam" id="PF00932">
    <property type="entry name" value="LTD"/>
    <property type="match status" value="1"/>
</dbReference>
<evidence type="ECO:0000313" key="4">
    <source>
        <dbReference type="Proteomes" id="UP001152795"/>
    </source>
</evidence>
<evidence type="ECO:0000256" key="1">
    <source>
        <dbReference type="SAM" id="Coils"/>
    </source>
</evidence>
<dbReference type="PROSITE" id="PS51841">
    <property type="entry name" value="LTD"/>
    <property type="match status" value="1"/>
</dbReference>
<dbReference type="InterPro" id="IPR042840">
    <property type="entry name" value="LMNTD1"/>
</dbReference>
<dbReference type="Gene3D" id="1.20.5.1160">
    <property type="entry name" value="Vasodilator-stimulated phosphoprotein"/>
    <property type="match status" value="1"/>
</dbReference>
<keyword evidence="1" id="KW-0175">Coiled coil</keyword>
<feature type="region of interest" description="Disordered" evidence="2">
    <location>
        <begin position="426"/>
        <end position="449"/>
    </location>
</feature>
<dbReference type="Proteomes" id="UP001152795">
    <property type="component" value="Unassembled WGS sequence"/>
</dbReference>
<dbReference type="GO" id="GO:0005737">
    <property type="term" value="C:cytoplasm"/>
    <property type="evidence" value="ECO:0007669"/>
    <property type="project" value="TreeGrafter"/>
</dbReference>
<keyword evidence="4" id="KW-1185">Reference proteome</keyword>
<evidence type="ECO:0000313" key="3">
    <source>
        <dbReference type="EMBL" id="CAB3977920.1"/>
    </source>
</evidence>
<reference evidence="3" key="1">
    <citation type="submission" date="2020-04" db="EMBL/GenBank/DDBJ databases">
        <authorList>
            <person name="Alioto T."/>
            <person name="Alioto T."/>
            <person name="Gomez Garrido J."/>
        </authorList>
    </citation>
    <scope>NUCLEOTIDE SEQUENCE</scope>
    <source>
        <strain evidence="3">A484AB</strain>
    </source>
</reference>
<sequence>MSATMLSSHSMTPLVTQRLEKDALNNLTDRFAAYLSRVRQMREQSIHMDNINFVNTTKILEDEILSLKTMYERQLEELRNQLEDTGRERSSYQMMSAKNAAQLTDVSQRLAEERNLRKKTENELADAYRSLAEKEVQLQEARVVTTQQMNSHEDTKRDRHNVANNLMQTQHDLENESAVRANFEATAQNLRDKLKFDAEVHQKEIQDYRYRLAELERALLLADERLHEHNIVDENLSAMLAQLKLHSDEQLRRYKHESEYSYQSHMTQMQTQLDNESRNLTEVVEENIKLKAALEQMNTKYIGLESKCQTLDGQNRGLIQDLEMERQQSSNTIKNLEAKLREVQQALMAKIRELGLAYSMHTPIDLELGSLTALLEAEEKRLALSLSSNVPLTSYRSTILPSSLTAPKPAVTSTLTRNATSLPNVHAAKQTKVKQKLRPKTSPGNFSSATAPLARPITTSLPLSSSMSYIPNYVDYYSPTSSHTGHVKILEVNPSGKYVRLFNSSTFQDDEIGGYMIQQNISGSPVTVFRFPPRTKLKANSHVTVWSAASLAQHNPPSDFLWKDQHKWGTGPECTTIICKPNGQAVAWTTAAFPFGVPKPVSSRSEEGESPQYDDLNKSVSRSGNIGSLPYSLPTDHSLHPNAVQSRVTLAGNDGMTSNAQSRSQSRCPEEKDKPKRESNRSPMSKAGTSKNGGTIRVVPSTNFSSPSQRFSHGLAALNSQQRVSFKGPMPRPYTVRKM</sequence>
<gene>
    <name evidence="3" type="ORF">PACLA_8A039123</name>
</gene>
<feature type="compositionally biased region" description="Basic residues" evidence="2">
    <location>
        <begin position="429"/>
        <end position="439"/>
    </location>
</feature>
<dbReference type="InterPro" id="IPR039008">
    <property type="entry name" value="IF_rod_dom"/>
</dbReference>
<dbReference type="GO" id="GO:0005635">
    <property type="term" value="C:nuclear envelope"/>
    <property type="evidence" value="ECO:0007669"/>
    <property type="project" value="TreeGrafter"/>
</dbReference>
<dbReference type="InterPro" id="IPR001322">
    <property type="entry name" value="Lamin_tail_dom"/>
</dbReference>
<feature type="region of interest" description="Disordered" evidence="2">
    <location>
        <begin position="599"/>
        <end position="639"/>
    </location>
</feature>
<dbReference type="PANTHER" id="PTHR47012">
    <property type="entry name" value="LAMIN TAIL DOMAIN-CONTAINING PROTEIN 1"/>
    <property type="match status" value="1"/>
</dbReference>
<proteinExistence type="predicted"/>